<name>A0AB39BVX1_9BACI</name>
<evidence type="ECO:0000313" key="1">
    <source>
        <dbReference type="EMBL" id="XDI37733.1"/>
    </source>
</evidence>
<proteinExistence type="predicted"/>
<dbReference type="EMBL" id="CP162551">
    <property type="protein sequence ID" value="XDI37733.1"/>
    <property type="molecule type" value="Genomic_DNA"/>
</dbReference>
<sequence>MLKKLTQLLQPKPKKEKGSCCNVVIEEVKGQSECCEKSREK</sequence>
<accession>A0AB39BVX1</accession>
<gene>
    <name evidence="1" type="ORF">AB3N04_05275</name>
</gene>
<dbReference type="RefSeq" id="WP_368505061.1">
    <property type="nucleotide sequence ID" value="NZ_CP162551.1"/>
</dbReference>
<protein>
    <submittedName>
        <fullName evidence="1">Uncharacterized protein</fullName>
    </submittedName>
</protein>
<dbReference type="AlphaFoldDB" id="A0AB39BVX1"/>
<reference evidence="1" key="1">
    <citation type="submission" date="2024-07" db="EMBL/GenBank/DDBJ databases">
        <title>Identification and characteristics of an arsenic-resistant bacterial isolate, which belongs to a novel species.</title>
        <authorList>
            <person name="Juszczyk A."/>
            <person name="Kowalczyk A."/>
            <person name="Was K."/>
            <person name="Kosowicz W."/>
            <person name="Budzyn A."/>
            <person name="Latowski D."/>
        </authorList>
    </citation>
    <scope>NUCLEOTIDE SEQUENCE</scope>
    <source>
        <strain evidence="1">As8PL</strain>
    </source>
</reference>
<organism evidence="1">
    <name type="scientific">Alkalihalophilus sp. As8PL</name>
    <dbReference type="NCBI Taxonomy" id="3237103"/>
    <lineage>
        <taxon>Bacteria</taxon>
        <taxon>Bacillati</taxon>
        <taxon>Bacillota</taxon>
        <taxon>Bacilli</taxon>
        <taxon>Bacillales</taxon>
        <taxon>Bacillaceae</taxon>
        <taxon>Alkalihalophilus</taxon>
    </lineage>
</organism>